<dbReference type="InterPro" id="IPR036397">
    <property type="entry name" value="RNaseH_sf"/>
</dbReference>
<dbReference type="SUPFAM" id="SSF53098">
    <property type="entry name" value="Ribonuclease H-like"/>
    <property type="match status" value="1"/>
</dbReference>
<evidence type="ECO:0000256" key="1">
    <source>
        <dbReference type="ARBA" id="ARBA00004123"/>
    </source>
</evidence>
<dbReference type="EMBL" id="RJVU01062584">
    <property type="protein sequence ID" value="ROJ29215.1"/>
    <property type="molecule type" value="Genomic_DNA"/>
</dbReference>
<gene>
    <name evidence="8" type="ORF">DPX16_13659</name>
</gene>
<dbReference type="GO" id="GO:0005730">
    <property type="term" value="C:nucleolus"/>
    <property type="evidence" value="ECO:0007669"/>
    <property type="project" value="UniProtKB-ARBA"/>
</dbReference>
<dbReference type="InterPro" id="IPR037433">
    <property type="entry name" value="ISG20_DEDDh"/>
</dbReference>
<dbReference type="PANTHER" id="PTHR12801:SF78">
    <property type="entry name" value="INTERFERON-STIMULATED 20 KDA EXONUCLEASE-LIKE 2"/>
    <property type="match status" value="1"/>
</dbReference>
<evidence type="ECO:0000256" key="4">
    <source>
        <dbReference type="ARBA" id="ARBA00022839"/>
    </source>
</evidence>
<organism evidence="8 9">
    <name type="scientific">Anabarilius grahami</name>
    <name type="common">Kanglang fish</name>
    <name type="synonym">Barilius grahami</name>
    <dbReference type="NCBI Taxonomy" id="495550"/>
    <lineage>
        <taxon>Eukaryota</taxon>
        <taxon>Metazoa</taxon>
        <taxon>Chordata</taxon>
        <taxon>Craniata</taxon>
        <taxon>Vertebrata</taxon>
        <taxon>Euteleostomi</taxon>
        <taxon>Actinopterygii</taxon>
        <taxon>Neopterygii</taxon>
        <taxon>Teleostei</taxon>
        <taxon>Ostariophysi</taxon>
        <taxon>Cypriniformes</taxon>
        <taxon>Xenocyprididae</taxon>
        <taxon>Xenocypridinae</taxon>
        <taxon>Xenocypridinae incertae sedis</taxon>
        <taxon>Anabarilius</taxon>
    </lineage>
</organism>
<evidence type="ECO:0000256" key="2">
    <source>
        <dbReference type="ARBA" id="ARBA00022722"/>
    </source>
</evidence>
<keyword evidence="5" id="KW-0539">Nucleus</keyword>
<dbReference type="InterPro" id="IPR013520">
    <property type="entry name" value="Ribonucl_H"/>
</dbReference>
<feature type="compositionally biased region" description="Low complexity" evidence="6">
    <location>
        <begin position="221"/>
        <end position="235"/>
    </location>
</feature>
<sequence length="456" mass="49534">MSDSGIVLNLVFEEPGPLCKSGKSGGNLKHKRFLGRRHYLESKGLLKEKQNIKWNSLPPKNKKLPPQKKSNTQFNGGGRSKKSNTQLSGGGRLKKSNTQLSGGGQSKKSNTQLNGWGRSKKSNTQLSGGGQSKKSNTQFNGGGRLKKSNSQLSGGGQSKKSNTQLSGGGQSKKSNTQLNGGGRSKKSNTQLNGGGQSKKSNTQLSGGGRSKPDAVFPKFTSNLPNKTNKPSPSSSANTFSQKSTFSCPSTASTFQRHPTHQAAPRTLGPLKYVALDCEMVGTGPKGICSELARCSIVNYDGDVLYDKFIKPINPVTDYRTRWSGVRRKDLVNATPFHTAQKEIVKILKGKMVVGHAIHNDFKVIKYFHPNCQTRDTSKIPLLNQKAGQPENITLSLKRLTKAILNQDIQMGTDGHSSVEDAVATMELYKVVERTWEQKLTALSLSDKAMYLAQNQK</sequence>
<dbReference type="Proteomes" id="UP000281406">
    <property type="component" value="Unassembled WGS sequence"/>
</dbReference>
<keyword evidence="4 8" id="KW-0269">Exonuclease</keyword>
<evidence type="ECO:0000313" key="9">
    <source>
        <dbReference type="Proteomes" id="UP000281406"/>
    </source>
</evidence>
<feature type="compositionally biased region" description="Polar residues" evidence="6">
    <location>
        <begin position="122"/>
        <end position="139"/>
    </location>
</feature>
<dbReference type="Gene3D" id="3.30.420.10">
    <property type="entry name" value="Ribonuclease H-like superfamily/Ribonuclease H"/>
    <property type="match status" value="1"/>
</dbReference>
<accession>A0A3N0XRN2</accession>
<dbReference type="AlphaFoldDB" id="A0A3N0XRN2"/>
<feature type="domain" description="Exonuclease" evidence="7">
    <location>
        <begin position="271"/>
        <end position="437"/>
    </location>
</feature>
<dbReference type="InterPro" id="IPR047021">
    <property type="entry name" value="REXO1/3/4-like"/>
</dbReference>
<comment type="caution">
    <text evidence="8">The sequence shown here is derived from an EMBL/GenBank/DDBJ whole genome shotgun (WGS) entry which is preliminary data.</text>
</comment>
<evidence type="ECO:0000256" key="6">
    <source>
        <dbReference type="SAM" id="MobiDB-lite"/>
    </source>
</evidence>
<evidence type="ECO:0000256" key="3">
    <source>
        <dbReference type="ARBA" id="ARBA00022801"/>
    </source>
</evidence>
<protein>
    <submittedName>
        <fullName evidence="8">Interferon-stimulated 20 kDa exonuclease-like 2</fullName>
    </submittedName>
</protein>
<dbReference type="SMART" id="SM00479">
    <property type="entry name" value="EXOIII"/>
    <property type="match status" value="1"/>
</dbReference>
<dbReference type="GO" id="GO:0000175">
    <property type="term" value="F:3'-5'-RNA exonuclease activity"/>
    <property type="evidence" value="ECO:0007669"/>
    <property type="project" value="InterPro"/>
</dbReference>
<keyword evidence="3" id="KW-0378">Hydrolase</keyword>
<reference evidence="8 9" key="1">
    <citation type="submission" date="2018-10" db="EMBL/GenBank/DDBJ databases">
        <title>Genome assembly for a Yunnan-Guizhou Plateau 3E fish, Anabarilius grahami (Regan), and its evolutionary and genetic applications.</title>
        <authorList>
            <person name="Jiang W."/>
        </authorList>
    </citation>
    <scope>NUCLEOTIDE SEQUENCE [LARGE SCALE GENOMIC DNA]</scope>
    <source>
        <strain evidence="8">AG-KIZ</strain>
        <tissue evidence="8">Muscle</tissue>
    </source>
</reference>
<keyword evidence="2" id="KW-0540">Nuclease</keyword>
<feature type="region of interest" description="Disordered" evidence="6">
    <location>
        <begin position="49"/>
        <end position="242"/>
    </location>
</feature>
<feature type="compositionally biased region" description="Polar residues" evidence="6">
    <location>
        <begin position="96"/>
        <end position="114"/>
    </location>
</feature>
<dbReference type="FunFam" id="3.30.420.10:FF:000007">
    <property type="entry name" value="Interferon-stimulated exonuclease gene 20"/>
    <property type="match status" value="1"/>
</dbReference>
<dbReference type="Pfam" id="PF00929">
    <property type="entry name" value="RNase_T"/>
    <property type="match status" value="1"/>
</dbReference>
<dbReference type="OrthoDB" id="16516at2759"/>
<name>A0A3N0XRN2_ANAGA</name>
<keyword evidence="9" id="KW-1185">Reference proteome</keyword>
<evidence type="ECO:0000313" key="8">
    <source>
        <dbReference type="EMBL" id="ROJ29215.1"/>
    </source>
</evidence>
<evidence type="ECO:0000256" key="5">
    <source>
        <dbReference type="ARBA" id="ARBA00023242"/>
    </source>
</evidence>
<feature type="compositionally biased region" description="Low complexity" evidence="6">
    <location>
        <begin position="148"/>
        <end position="162"/>
    </location>
</feature>
<dbReference type="CDD" id="cd06149">
    <property type="entry name" value="ISG20"/>
    <property type="match status" value="1"/>
</dbReference>
<evidence type="ECO:0000259" key="7">
    <source>
        <dbReference type="SMART" id="SM00479"/>
    </source>
</evidence>
<feature type="compositionally biased region" description="Polar residues" evidence="6">
    <location>
        <begin position="187"/>
        <end position="204"/>
    </location>
</feature>
<dbReference type="InterPro" id="IPR012337">
    <property type="entry name" value="RNaseH-like_sf"/>
</dbReference>
<comment type="subcellular location">
    <subcellularLocation>
        <location evidence="1">Nucleus</location>
    </subcellularLocation>
</comment>
<dbReference type="PANTHER" id="PTHR12801">
    <property type="entry name" value="RNA EXONUCLEASE REXO1 / RECO3 FAMILY MEMBER-RELATED"/>
    <property type="match status" value="1"/>
</dbReference>
<dbReference type="GO" id="GO:0003676">
    <property type="term" value="F:nucleic acid binding"/>
    <property type="evidence" value="ECO:0007669"/>
    <property type="project" value="InterPro"/>
</dbReference>
<proteinExistence type="predicted"/>